<dbReference type="InterPro" id="IPR014256">
    <property type="entry name" value="Spore_VI_D"/>
</dbReference>
<dbReference type="Gene3D" id="3.10.350.10">
    <property type="entry name" value="LysM domain"/>
    <property type="match status" value="1"/>
</dbReference>
<dbReference type="Pfam" id="PF20918">
    <property type="entry name" value="SPOCS_spoVID-N"/>
    <property type="match status" value="1"/>
</dbReference>
<evidence type="ECO:0000313" key="4">
    <source>
        <dbReference type="Proteomes" id="UP000288024"/>
    </source>
</evidence>
<protein>
    <submittedName>
        <fullName evidence="3">Stage VI sporulation protein D</fullName>
    </submittedName>
</protein>
<name>A0A3S2UB56_9BACI</name>
<dbReference type="EMBL" id="RZTZ01000002">
    <property type="protein sequence ID" value="RVT65052.1"/>
    <property type="molecule type" value="Genomic_DNA"/>
</dbReference>
<sequence>MKGGVALSQENSSILRFSLEESVWFQKGQEVDDLLSISLDPNITIQENDQYITIQGSLELTGEYNRTQNLQSEEEEVFKAPKLVHSVLEREEGVYEFLHHFPIDITIPFSRVQSVDDIEVEIETFDYVFPERSCLNLTAELSIAGLTTDEHDTVEEENDEEWAAFYPVRDEEADIAEEQPNASQPVYEFVEQEDELEALSRGYGQRQPEEEEEIEITASSSTEEVSFGDPEEEIEAASYREAAEDEPELVEIEVPPFQRISPLMEEEERVSADSGLQEYEPFELEVRKAPPEKEDDWEDDDISQVPLFTEADVQEEPPPFQAAPVADTRQELKVSLFRAEEETYPAEEVFDKPVPESSELKLDESTAEYAEKDESSSDDDKGTKKKKGIFAKKKSLTFTEFFARKEEETHTKVKVCIVQQGDTIEKLSERYNVNVHTLLKENHLEVNQDVAEGQVLYIPIKLAEK</sequence>
<evidence type="ECO:0000313" key="3">
    <source>
        <dbReference type="EMBL" id="RVT65052.1"/>
    </source>
</evidence>
<evidence type="ECO:0000256" key="1">
    <source>
        <dbReference type="SAM" id="MobiDB-lite"/>
    </source>
</evidence>
<feature type="region of interest" description="Disordered" evidence="1">
    <location>
        <begin position="346"/>
        <end position="386"/>
    </location>
</feature>
<dbReference type="CDD" id="cd00118">
    <property type="entry name" value="LysM"/>
    <property type="match status" value="1"/>
</dbReference>
<dbReference type="PROSITE" id="PS51782">
    <property type="entry name" value="LYSM"/>
    <property type="match status" value="1"/>
</dbReference>
<feature type="compositionally biased region" description="Basic and acidic residues" evidence="1">
    <location>
        <begin position="349"/>
        <end position="382"/>
    </location>
</feature>
<gene>
    <name evidence="3" type="primary">spoVID</name>
    <name evidence="3" type="ORF">EM808_05950</name>
</gene>
<accession>A0A3S2UB56</accession>
<feature type="region of interest" description="Disordered" evidence="1">
    <location>
        <begin position="202"/>
        <end position="301"/>
    </location>
</feature>
<evidence type="ECO:0000259" key="2">
    <source>
        <dbReference type="PROSITE" id="PS51782"/>
    </source>
</evidence>
<comment type="caution">
    <text evidence="3">The sequence shown here is derived from an EMBL/GenBank/DDBJ whole genome shotgun (WGS) entry which is preliminary data.</text>
</comment>
<feature type="domain" description="LysM" evidence="2">
    <location>
        <begin position="414"/>
        <end position="458"/>
    </location>
</feature>
<dbReference type="Pfam" id="PF01476">
    <property type="entry name" value="LysM"/>
    <property type="match status" value="1"/>
</dbReference>
<dbReference type="NCBIfam" id="TIGR02907">
    <property type="entry name" value="spore_VI_D"/>
    <property type="match status" value="1"/>
</dbReference>
<keyword evidence="4" id="KW-1185">Reference proteome</keyword>
<reference evidence="3 4" key="1">
    <citation type="submission" date="2019-01" db="EMBL/GenBank/DDBJ databases">
        <title>Bacillus sp. M5HDSG1-1, whole genome shotgun sequence.</title>
        <authorList>
            <person name="Tuo L."/>
        </authorList>
    </citation>
    <scope>NUCLEOTIDE SEQUENCE [LARGE SCALE GENOMIC DNA]</scope>
    <source>
        <strain evidence="3 4">M5HDSG1-1</strain>
    </source>
</reference>
<dbReference type="Proteomes" id="UP000288024">
    <property type="component" value="Unassembled WGS sequence"/>
</dbReference>
<dbReference type="SUPFAM" id="SSF54106">
    <property type="entry name" value="LysM domain"/>
    <property type="match status" value="1"/>
</dbReference>
<dbReference type="SMART" id="SM00257">
    <property type="entry name" value="LysM"/>
    <property type="match status" value="1"/>
</dbReference>
<dbReference type="InterPro" id="IPR036779">
    <property type="entry name" value="LysM_dom_sf"/>
</dbReference>
<dbReference type="InterPro" id="IPR018392">
    <property type="entry name" value="LysM"/>
</dbReference>
<proteinExistence type="predicted"/>
<organism evidence="3 4">
    <name type="scientific">Niallia taxi</name>
    <dbReference type="NCBI Taxonomy" id="2499688"/>
    <lineage>
        <taxon>Bacteria</taxon>
        <taxon>Bacillati</taxon>
        <taxon>Bacillota</taxon>
        <taxon>Bacilli</taxon>
        <taxon>Bacillales</taxon>
        <taxon>Bacillaceae</taxon>
        <taxon>Niallia</taxon>
    </lineage>
</organism>
<dbReference type="InterPro" id="IPR048862">
    <property type="entry name" value="SPOCS_spoVID_N"/>
</dbReference>
<dbReference type="AlphaFoldDB" id="A0A3S2UB56"/>